<dbReference type="AlphaFoldDB" id="A0A328AU09"/>
<evidence type="ECO:0008006" key="4">
    <source>
        <dbReference type="Google" id="ProtNLM"/>
    </source>
</evidence>
<sequence length="130" mass="13848">MKPFLAALLLAAVAAAPHAASAAQSAAGSPACFRPEQVQRYATPDERSVFLRTNRGEIFQFDFAGRCPNVRQAGAISFVAPQNVSPRICEGQNVQVAVPTTLGPALHCQVTNLRRLTPAEAKALPDRARP</sequence>
<dbReference type="EMBL" id="QFYR01000001">
    <property type="protein sequence ID" value="RAK57004.1"/>
    <property type="molecule type" value="Genomic_DNA"/>
</dbReference>
<comment type="caution">
    <text evidence="2">The sequence shown here is derived from an EMBL/GenBank/DDBJ whole genome shotgun (WGS) entry which is preliminary data.</text>
</comment>
<protein>
    <recommendedName>
        <fullName evidence="4">Beta/gamma crystallin 'Greek key' domain-containing protein</fullName>
    </recommendedName>
</protein>
<proteinExistence type="predicted"/>
<feature type="signal peptide" evidence="1">
    <location>
        <begin position="1"/>
        <end position="22"/>
    </location>
</feature>
<gene>
    <name evidence="2" type="ORF">DJ018_03295</name>
</gene>
<keyword evidence="1" id="KW-0732">Signal</keyword>
<dbReference type="RefSeq" id="WP_111513456.1">
    <property type="nucleotide sequence ID" value="NZ_QFYR01000001.1"/>
</dbReference>
<reference evidence="3" key="1">
    <citation type="submission" date="2018-05" db="EMBL/GenBank/DDBJ databases">
        <authorList>
            <person name="Li X."/>
        </authorList>
    </citation>
    <scope>NUCLEOTIDE SEQUENCE [LARGE SCALE GENOMIC DNA]</scope>
    <source>
        <strain evidence="3">YIM 73061</strain>
    </source>
</reference>
<evidence type="ECO:0000313" key="3">
    <source>
        <dbReference type="Proteomes" id="UP000249725"/>
    </source>
</evidence>
<dbReference type="Proteomes" id="UP000249725">
    <property type="component" value="Unassembled WGS sequence"/>
</dbReference>
<keyword evidence="3" id="KW-1185">Reference proteome</keyword>
<evidence type="ECO:0000313" key="2">
    <source>
        <dbReference type="EMBL" id="RAK57004.1"/>
    </source>
</evidence>
<dbReference type="Pfam" id="PF20101">
    <property type="entry name" value="DUF6491"/>
    <property type="match status" value="1"/>
</dbReference>
<accession>A0A328AU09</accession>
<organism evidence="2 3">
    <name type="scientific">Phenylobacterium deserti</name>
    <dbReference type="NCBI Taxonomy" id="1914756"/>
    <lineage>
        <taxon>Bacteria</taxon>
        <taxon>Pseudomonadati</taxon>
        <taxon>Pseudomonadota</taxon>
        <taxon>Alphaproteobacteria</taxon>
        <taxon>Caulobacterales</taxon>
        <taxon>Caulobacteraceae</taxon>
        <taxon>Phenylobacterium</taxon>
    </lineage>
</organism>
<feature type="chain" id="PRO_5016422617" description="Beta/gamma crystallin 'Greek key' domain-containing protein" evidence="1">
    <location>
        <begin position="23"/>
        <end position="130"/>
    </location>
</feature>
<evidence type="ECO:0000256" key="1">
    <source>
        <dbReference type="SAM" id="SignalP"/>
    </source>
</evidence>
<dbReference type="InterPro" id="IPR045500">
    <property type="entry name" value="DUF6491"/>
</dbReference>
<name>A0A328AU09_9CAUL</name>